<dbReference type="EMBL" id="KN837130">
    <property type="protein sequence ID" value="KIJ42387.1"/>
    <property type="molecule type" value="Genomic_DNA"/>
</dbReference>
<feature type="transmembrane region" description="Helical" evidence="1">
    <location>
        <begin position="59"/>
        <end position="77"/>
    </location>
</feature>
<feature type="transmembrane region" description="Helical" evidence="1">
    <location>
        <begin position="92"/>
        <end position="112"/>
    </location>
</feature>
<evidence type="ECO:0000256" key="1">
    <source>
        <dbReference type="SAM" id="Phobius"/>
    </source>
</evidence>
<dbReference type="AlphaFoldDB" id="A0A0C9VL22"/>
<dbReference type="OrthoDB" id="2745105at2759"/>
<dbReference type="HOGENOM" id="CLU_1200467_0_0_1"/>
<dbReference type="Pfam" id="PF20152">
    <property type="entry name" value="DUF6534"/>
    <property type="match status" value="1"/>
</dbReference>
<dbReference type="InterPro" id="IPR045339">
    <property type="entry name" value="DUF6534"/>
</dbReference>
<feature type="transmembrane region" description="Helical" evidence="1">
    <location>
        <begin position="124"/>
        <end position="151"/>
    </location>
</feature>
<reference evidence="3 4" key="1">
    <citation type="submission" date="2014-06" db="EMBL/GenBank/DDBJ databases">
        <title>Evolutionary Origins and Diversification of the Mycorrhizal Mutualists.</title>
        <authorList>
            <consortium name="DOE Joint Genome Institute"/>
            <consortium name="Mycorrhizal Genomics Consortium"/>
            <person name="Kohler A."/>
            <person name="Kuo A."/>
            <person name="Nagy L.G."/>
            <person name="Floudas D."/>
            <person name="Copeland A."/>
            <person name="Barry K.W."/>
            <person name="Cichocki N."/>
            <person name="Veneault-Fourrey C."/>
            <person name="LaButti K."/>
            <person name="Lindquist E.A."/>
            <person name="Lipzen A."/>
            <person name="Lundell T."/>
            <person name="Morin E."/>
            <person name="Murat C."/>
            <person name="Riley R."/>
            <person name="Ohm R."/>
            <person name="Sun H."/>
            <person name="Tunlid A."/>
            <person name="Henrissat B."/>
            <person name="Grigoriev I.V."/>
            <person name="Hibbett D.S."/>
            <person name="Martin F."/>
        </authorList>
    </citation>
    <scope>NUCLEOTIDE SEQUENCE [LARGE SCALE GENOMIC DNA]</scope>
    <source>
        <strain evidence="3 4">SS14</strain>
    </source>
</reference>
<keyword evidence="1" id="KW-1133">Transmembrane helix</keyword>
<feature type="domain" description="DUF6534" evidence="2">
    <location>
        <begin position="119"/>
        <end position="182"/>
    </location>
</feature>
<sequence>MNQTSAAGEFVGISNYLLTREGTSALIGLQITAILWAISIAQAWSYYGAYKDDPRNLKCFVALCVIMGTIQFGLVWYQDYARLVFCRDPRNFAVIFQASRGIPVGYAHLHWFKAATFTQTRSVISTLALFYINISAVSTLWNTVAFISWRFVSESTFIWEIFFDGLGGLYINSLLVSLNARNNIRQRLQYNSRSQNTSTIFNIDGITTPHELERDIPLSVTSRNTGSAFGR</sequence>
<evidence type="ECO:0000259" key="2">
    <source>
        <dbReference type="Pfam" id="PF20152"/>
    </source>
</evidence>
<keyword evidence="1" id="KW-0812">Transmembrane</keyword>
<name>A0A0C9VL22_SPHS4</name>
<keyword evidence="1" id="KW-0472">Membrane</keyword>
<keyword evidence="4" id="KW-1185">Reference proteome</keyword>
<proteinExistence type="predicted"/>
<feature type="transmembrane region" description="Helical" evidence="1">
    <location>
        <begin position="25"/>
        <end position="47"/>
    </location>
</feature>
<evidence type="ECO:0000313" key="4">
    <source>
        <dbReference type="Proteomes" id="UP000054279"/>
    </source>
</evidence>
<evidence type="ECO:0000313" key="3">
    <source>
        <dbReference type="EMBL" id="KIJ42387.1"/>
    </source>
</evidence>
<protein>
    <submittedName>
        <fullName evidence="3">Unplaced genomic scaffold SPHSTscaffold_55, whole genome shotgun sequence</fullName>
    </submittedName>
</protein>
<accession>A0A0C9VL22</accession>
<organism evidence="3 4">
    <name type="scientific">Sphaerobolus stellatus (strain SS14)</name>
    <dbReference type="NCBI Taxonomy" id="990650"/>
    <lineage>
        <taxon>Eukaryota</taxon>
        <taxon>Fungi</taxon>
        <taxon>Dikarya</taxon>
        <taxon>Basidiomycota</taxon>
        <taxon>Agaricomycotina</taxon>
        <taxon>Agaricomycetes</taxon>
        <taxon>Phallomycetidae</taxon>
        <taxon>Geastrales</taxon>
        <taxon>Sphaerobolaceae</taxon>
        <taxon>Sphaerobolus</taxon>
    </lineage>
</organism>
<feature type="transmembrane region" description="Helical" evidence="1">
    <location>
        <begin position="157"/>
        <end position="178"/>
    </location>
</feature>
<dbReference type="Proteomes" id="UP000054279">
    <property type="component" value="Unassembled WGS sequence"/>
</dbReference>
<gene>
    <name evidence="3" type="ORF">M422DRAFT_780009</name>
</gene>